<accession>A0A556RGE8</accession>
<dbReference type="EMBL" id="VMHL01000006">
    <property type="protein sequence ID" value="TSJ87959.1"/>
    <property type="molecule type" value="Genomic_DNA"/>
</dbReference>
<reference evidence="1 2" key="1">
    <citation type="submission" date="2019-07" db="EMBL/GenBank/DDBJ databases">
        <title>Gilliamella genomes.</title>
        <authorList>
            <person name="Zheng H."/>
        </authorList>
    </citation>
    <scope>NUCLEOTIDE SEQUENCE [LARGE SCALE GENOMIC DNA]</scope>
    <source>
        <strain evidence="1 2">W8131</strain>
    </source>
</reference>
<dbReference type="AlphaFoldDB" id="A0A556RGE8"/>
<dbReference type="Proteomes" id="UP000319138">
    <property type="component" value="Unassembled WGS sequence"/>
</dbReference>
<comment type="caution">
    <text evidence="1">The sequence shown here is derived from an EMBL/GenBank/DDBJ whole genome shotgun (WGS) entry which is preliminary data.</text>
</comment>
<proteinExistence type="predicted"/>
<dbReference type="RefSeq" id="WP_144190341.1">
    <property type="nucleotide sequence ID" value="NZ_VMHL01000006.1"/>
</dbReference>
<organism evidence="1 2">
    <name type="scientific">Gilliamella apicola</name>
    <dbReference type="NCBI Taxonomy" id="1196095"/>
    <lineage>
        <taxon>Bacteria</taxon>
        <taxon>Pseudomonadati</taxon>
        <taxon>Pseudomonadota</taxon>
        <taxon>Gammaproteobacteria</taxon>
        <taxon>Orbales</taxon>
        <taxon>Orbaceae</taxon>
        <taxon>Gilliamella</taxon>
    </lineage>
</organism>
<gene>
    <name evidence="1" type="ORF">FPQ14_11495</name>
</gene>
<protein>
    <recommendedName>
        <fullName evidence="3">DNA-binding protein</fullName>
    </recommendedName>
</protein>
<name>A0A556RGE8_9GAMM</name>
<evidence type="ECO:0008006" key="3">
    <source>
        <dbReference type="Google" id="ProtNLM"/>
    </source>
</evidence>
<evidence type="ECO:0000313" key="1">
    <source>
        <dbReference type="EMBL" id="TSJ87959.1"/>
    </source>
</evidence>
<sequence length="73" mass="8415">MNNTCIGDPLYSKSKVCDYFSLEDTTTLDKWIAQNKFPKADLYLGRSPRWRLSTLVNFSNAKQQEHAEQQLCG</sequence>
<evidence type="ECO:0000313" key="2">
    <source>
        <dbReference type="Proteomes" id="UP000319138"/>
    </source>
</evidence>